<evidence type="ECO:0000256" key="3">
    <source>
        <dbReference type="ARBA" id="ARBA00016296"/>
    </source>
</evidence>
<dbReference type="GO" id="GO:0005524">
    <property type="term" value="F:ATP binding"/>
    <property type="evidence" value="ECO:0007669"/>
    <property type="project" value="UniProtKB-KW"/>
</dbReference>
<keyword evidence="6 10" id="KW-0418">Kinase</keyword>
<protein>
    <recommendedName>
        <fullName evidence="3">Guanylate kinase</fullName>
        <ecNumber evidence="2">2.7.4.8</ecNumber>
    </recommendedName>
    <alternativeName>
        <fullName evidence="8">GMP kinase</fullName>
    </alternativeName>
</protein>
<accession>A0A4Q5M5L4</accession>
<evidence type="ECO:0000256" key="6">
    <source>
        <dbReference type="ARBA" id="ARBA00022777"/>
    </source>
</evidence>
<organism evidence="10 11">
    <name type="scientific">Emticicia agri</name>
    <dbReference type="NCBI Taxonomy" id="2492393"/>
    <lineage>
        <taxon>Bacteria</taxon>
        <taxon>Pseudomonadati</taxon>
        <taxon>Bacteroidota</taxon>
        <taxon>Cytophagia</taxon>
        <taxon>Cytophagales</taxon>
        <taxon>Leadbetterellaceae</taxon>
        <taxon>Emticicia</taxon>
    </lineage>
</organism>
<dbReference type="RefSeq" id="WP_130019066.1">
    <property type="nucleotide sequence ID" value="NZ_SEWF01000001.1"/>
</dbReference>
<dbReference type="Gene3D" id="3.40.50.300">
    <property type="entry name" value="P-loop containing nucleotide triphosphate hydrolases"/>
    <property type="match status" value="1"/>
</dbReference>
<dbReference type="SMART" id="SM00072">
    <property type="entry name" value="GuKc"/>
    <property type="match status" value="1"/>
</dbReference>
<evidence type="ECO:0000313" key="11">
    <source>
        <dbReference type="Proteomes" id="UP000293162"/>
    </source>
</evidence>
<dbReference type="InterPro" id="IPR017665">
    <property type="entry name" value="Guanylate_kinase"/>
</dbReference>
<dbReference type="Pfam" id="PF00625">
    <property type="entry name" value="Guanylate_kin"/>
    <property type="match status" value="1"/>
</dbReference>
<keyword evidence="7" id="KW-0067">ATP-binding</keyword>
<evidence type="ECO:0000256" key="8">
    <source>
        <dbReference type="ARBA" id="ARBA00030128"/>
    </source>
</evidence>
<dbReference type="InterPro" id="IPR027417">
    <property type="entry name" value="P-loop_NTPase"/>
</dbReference>
<name>A0A4Q5M5L4_9BACT</name>
<evidence type="ECO:0000256" key="2">
    <source>
        <dbReference type="ARBA" id="ARBA00012961"/>
    </source>
</evidence>
<dbReference type="PANTHER" id="PTHR23117:SF13">
    <property type="entry name" value="GUANYLATE KINASE"/>
    <property type="match status" value="1"/>
</dbReference>
<dbReference type="OrthoDB" id="9808150at2"/>
<comment type="similarity">
    <text evidence="1">Belongs to the guanylate kinase family.</text>
</comment>
<gene>
    <name evidence="10" type="ORF">EWM59_00945</name>
</gene>
<evidence type="ECO:0000313" key="10">
    <source>
        <dbReference type="EMBL" id="RYU97721.1"/>
    </source>
</evidence>
<dbReference type="AlphaFoldDB" id="A0A4Q5M5L4"/>
<evidence type="ECO:0000256" key="5">
    <source>
        <dbReference type="ARBA" id="ARBA00022741"/>
    </source>
</evidence>
<keyword evidence="4 10" id="KW-0808">Transferase</keyword>
<dbReference type="InterPro" id="IPR008144">
    <property type="entry name" value="Guanylate_kin-like_dom"/>
</dbReference>
<dbReference type="Gene3D" id="3.30.63.10">
    <property type="entry name" value="Guanylate Kinase phosphate binding domain"/>
    <property type="match status" value="1"/>
</dbReference>
<keyword evidence="5" id="KW-0547">Nucleotide-binding</keyword>
<dbReference type="PROSITE" id="PS50052">
    <property type="entry name" value="GUANYLATE_KINASE_2"/>
    <property type="match status" value="1"/>
</dbReference>
<dbReference type="EC" id="2.7.4.8" evidence="2"/>
<feature type="domain" description="Guanylate kinase-like" evidence="9">
    <location>
        <begin position="3"/>
        <end position="185"/>
    </location>
</feature>
<dbReference type="Proteomes" id="UP000293162">
    <property type="component" value="Unassembled WGS sequence"/>
</dbReference>
<evidence type="ECO:0000259" key="9">
    <source>
        <dbReference type="PROSITE" id="PS50052"/>
    </source>
</evidence>
<dbReference type="PANTHER" id="PTHR23117">
    <property type="entry name" value="GUANYLATE KINASE-RELATED"/>
    <property type="match status" value="1"/>
</dbReference>
<dbReference type="InterPro" id="IPR008145">
    <property type="entry name" value="GK/Ca_channel_bsu"/>
</dbReference>
<evidence type="ECO:0000256" key="4">
    <source>
        <dbReference type="ARBA" id="ARBA00022679"/>
    </source>
</evidence>
<evidence type="ECO:0000256" key="1">
    <source>
        <dbReference type="ARBA" id="ARBA00005790"/>
    </source>
</evidence>
<keyword evidence="11" id="KW-1185">Reference proteome</keyword>
<dbReference type="GO" id="GO:0004385">
    <property type="term" value="F:GMP kinase activity"/>
    <property type="evidence" value="ECO:0007669"/>
    <property type="project" value="UniProtKB-EC"/>
</dbReference>
<reference evidence="10 11" key="1">
    <citation type="submission" date="2019-02" db="EMBL/GenBank/DDBJ databases">
        <title>Bacterial novel species Emticicia sp. 17J42-9 isolated from soil.</title>
        <authorList>
            <person name="Jung H.-Y."/>
        </authorList>
    </citation>
    <scope>NUCLEOTIDE SEQUENCE [LARGE SCALE GENOMIC DNA]</scope>
    <source>
        <strain evidence="10 11">17J42-9</strain>
    </source>
</reference>
<sequence>MKGKAIIFCAPSGSGKTTIVKHLLNKYNANLGFSISACTRDKRGRNEENGKDYYFLSIHDFKERIDNEEFIEWQEVYPGAYYGTLKSEIERLWAEGKNVIFDVDVKGGVNLKNYFGDNALAIYVKVPSMEELEKRLRNRGTDSEDSISRRLYKMKFEMEFQNRFDVILLNDDIETSWQKAEELYERFVRDELKIEKKPLEV</sequence>
<comment type="caution">
    <text evidence="10">The sequence shown here is derived from an EMBL/GenBank/DDBJ whole genome shotgun (WGS) entry which is preliminary data.</text>
</comment>
<dbReference type="CDD" id="cd00071">
    <property type="entry name" value="GMPK"/>
    <property type="match status" value="1"/>
</dbReference>
<dbReference type="SUPFAM" id="SSF52540">
    <property type="entry name" value="P-loop containing nucleoside triphosphate hydrolases"/>
    <property type="match status" value="1"/>
</dbReference>
<dbReference type="NCBIfam" id="TIGR03263">
    <property type="entry name" value="guanyl_kin"/>
    <property type="match status" value="1"/>
</dbReference>
<dbReference type="EMBL" id="SEWF01000001">
    <property type="protein sequence ID" value="RYU97721.1"/>
    <property type="molecule type" value="Genomic_DNA"/>
</dbReference>
<proteinExistence type="inferred from homology"/>
<dbReference type="GO" id="GO:0005829">
    <property type="term" value="C:cytosol"/>
    <property type="evidence" value="ECO:0007669"/>
    <property type="project" value="TreeGrafter"/>
</dbReference>
<evidence type="ECO:0000256" key="7">
    <source>
        <dbReference type="ARBA" id="ARBA00022840"/>
    </source>
</evidence>